<reference evidence="1" key="1">
    <citation type="journal article" date="2014" name="Front. Microbiol.">
        <title>High frequency of phylogenetically diverse reductive dehalogenase-homologous genes in deep subseafloor sedimentary metagenomes.</title>
        <authorList>
            <person name="Kawai M."/>
            <person name="Futagami T."/>
            <person name="Toyoda A."/>
            <person name="Takaki Y."/>
            <person name="Nishi S."/>
            <person name="Hori S."/>
            <person name="Arai W."/>
            <person name="Tsubouchi T."/>
            <person name="Morono Y."/>
            <person name="Uchiyama I."/>
            <person name="Ito T."/>
            <person name="Fujiyama A."/>
            <person name="Inagaki F."/>
            <person name="Takami H."/>
        </authorList>
    </citation>
    <scope>NUCLEOTIDE SEQUENCE</scope>
    <source>
        <strain evidence="1">Expedition CK06-06</strain>
    </source>
</reference>
<protein>
    <submittedName>
        <fullName evidence="1">Uncharacterized protein</fullName>
    </submittedName>
</protein>
<sequence>MDRIDRINNVEMLGLEVSTLAFDLTEESYWSTSRLENFP</sequence>
<evidence type="ECO:0000313" key="1">
    <source>
        <dbReference type="EMBL" id="GAH30938.1"/>
    </source>
</evidence>
<dbReference type="AlphaFoldDB" id="X1GD14"/>
<gene>
    <name evidence="1" type="ORF">S03H2_03626</name>
</gene>
<organism evidence="1">
    <name type="scientific">marine sediment metagenome</name>
    <dbReference type="NCBI Taxonomy" id="412755"/>
    <lineage>
        <taxon>unclassified sequences</taxon>
        <taxon>metagenomes</taxon>
        <taxon>ecological metagenomes</taxon>
    </lineage>
</organism>
<name>X1GD14_9ZZZZ</name>
<comment type="caution">
    <text evidence="1">The sequence shown here is derived from an EMBL/GenBank/DDBJ whole genome shotgun (WGS) entry which is preliminary data.</text>
</comment>
<proteinExistence type="predicted"/>
<accession>X1GD14</accession>
<dbReference type="EMBL" id="BARU01001360">
    <property type="protein sequence ID" value="GAH30938.1"/>
    <property type="molecule type" value="Genomic_DNA"/>
</dbReference>